<dbReference type="AlphaFoldDB" id="A0A381YPE3"/>
<sequence>MPSEKNQDELAQLTEKLDKAKAVYFTDFLGLDVSSITELRSEFFKASIEFKVAKNTLLKLAAENINLEGLDDFLVGSTAIAISYDEPTAPAKVLKKFTEDHDKPEVKAILFDGEVLKGSEYLKFASLPTKDVLLTKLVMMLNSPITILARTLSAPMTNLVNGLNNLKNNKS</sequence>
<evidence type="ECO:0000256" key="1">
    <source>
        <dbReference type="ARBA" id="ARBA00008889"/>
    </source>
</evidence>
<name>A0A381YPE3_9ZZZZ</name>
<dbReference type="NCBIfam" id="NF000955">
    <property type="entry name" value="PRK00099.1-1"/>
    <property type="match status" value="1"/>
</dbReference>
<dbReference type="GO" id="GO:0006412">
    <property type="term" value="P:translation"/>
    <property type="evidence" value="ECO:0007669"/>
    <property type="project" value="InterPro"/>
</dbReference>
<dbReference type="Pfam" id="PF00466">
    <property type="entry name" value="Ribosomal_L10"/>
    <property type="match status" value="1"/>
</dbReference>
<dbReference type="PROSITE" id="PS01109">
    <property type="entry name" value="RIBOSOMAL_L10"/>
    <property type="match status" value="1"/>
</dbReference>
<protein>
    <recommendedName>
        <fullName evidence="5">50S ribosomal protein L10</fullName>
    </recommendedName>
</protein>
<dbReference type="PANTHER" id="PTHR11560">
    <property type="entry name" value="39S RIBOSOMAL PROTEIN L10, MITOCHONDRIAL"/>
    <property type="match status" value="1"/>
</dbReference>
<dbReference type="GO" id="GO:0003735">
    <property type="term" value="F:structural constituent of ribosome"/>
    <property type="evidence" value="ECO:0007669"/>
    <property type="project" value="InterPro"/>
</dbReference>
<accession>A0A381YPE3</accession>
<dbReference type="Gene3D" id="6.10.250.290">
    <property type="match status" value="1"/>
</dbReference>
<keyword evidence="3" id="KW-0687">Ribonucleoprotein</keyword>
<dbReference type="InterPro" id="IPR022973">
    <property type="entry name" value="Ribosomal_uL10_bac"/>
</dbReference>
<dbReference type="InterPro" id="IPR002363">
    <property type="entry name" value="Ribosomal_uL10_CS_bac"/>
</dbReference>
<evidence type="ECO:0000256" key="3">
    <source>
        <dbReference type="ARBA" id="ARBA00023274"/>
    </source>
</evidence>
<proteinExistence type="inferred from homology"/>
<evidence type="ECO:0000313" key="4">
    <source>
        <dbReference type="EMBL" id="SVA78896.1"/>
    </source>
</evidence>
<gene>
    <name evidence="4" type="ORF">METZ01_LOCUS131750</name>
</gene>
<dbReference type="CDD" id="cd05797">
    <property type="entry name" value="Ribosomal_L10"/>
    <property type="match status" value="1"/>
</dbReference>
<dbReference type="GO" id="GO:0015934">
    <property type="term" value="C:large ribosomal subunit"/>
    <property type="evidence" value="ECO:0007669"/>
    <property type="project" value="InterPro"/>
</dbReference>
<keyword evidence="2" id="KW-0689">Ribosomal protein</keyword>
<dbReference type="SUPFAM" id="SSF160369">
    <property type="entry name" value="Ribosomal protein L10-like"/>
    <property type="match status" value="1"/>
</dbReference>
<dbReference type="InterPro" id="IPR001790">
    <property type="entry name" value="Ribosomal_uL10"/>
</dbReference>
<evidence type="ECO:0000256" key="2">
    <source>
        <dbReference type="ARBA" id="ARBA00022980"/>
    </source>
</evidence>
<dbReference type="Gene3D" id="3.30.70.1730">
    <property type="match status" value="1"/>
</dbReference>
<evidence type="ECO:0008006" key="5">
    <source>
        <dbReference type="Google" id="ProtNLM"/>
    </source>
</evidence>
<dbReference type="HAMAP" id="MF_00362">
    <property type="entry name" value="Ribosomal_uL10"/>
    <property type="match status" value="1"/>
</dbReference>
<dbReference type="InterPro" id="IPR043141">
    <property type="entry name" value="Ribosomal_uL10-like_sf"/>
</dbReference>
<dbReference type="EMBL" id="UINC01018723">
    <property type="protein sequence ID" value="SVA78896.1"/>
    <property type="molecule type" value="Genomic_DNA"/>
</dbReference>
<comment type="similarity">
    <text evidence="1">Belongs to the universal ribosomal protein uL10 family.</text>
</comment>
<dbReference type="InterPro" id="IPR047865">
    <property type="entry name" value="Ribosomal_uL10_bac_type"/>
</dbReference>
<reference evidence="4" key="1">
    <citation type="submission" date="2018-05" db="EMBL/GenBank/DDBJ databases">
        <authorList>
            <person name="Lanie J.A."/>
            <person name="Ng W.-L."/>
            <person name="Kazmierczak K.M."/>
            <person name="Andrzejewski T.M."/>
            <person name="Davidsen T.M."/>
            <person name="Wayne K.J."/>
            <person name="Tettelin H."/>
            <person name="Glass J.I."/>
            <person name="Rusch D."/>
            <person name="Podicherti R."/>
            <person name="Tsui H.-C.T."/>
            <person name="Winkler M.E."/>
        </authorList>
    </citation>
    <scope>NUCLEOTIDE SEQUENCE</scope>
</reference>
<organism evidence="4">
    <name type="scientific">marine metagenome</name>
    <dbReference type="NCBI Taxonomy" id="408172"/>
    <lineage>
        <taxon>unclassified sequences</taxon>
        <taxon>metagenomes</taxon>
        <taxon>ecological metagenomes</taxon>
    </lineage>
</organism>